<gene>
    <name evidence="2" type="ORF">PZA18_06135</name>
</gene>
<evidence type="ECO:0000313" key="2">
    <source>
        <dbReference type="EMBL" id="MDK2123625.1"/>
    </source>
</evidence>
<feature type="signal peptide" evidence="1">
    <location>
        <begin position="1"/>
        <end position="27"/>
    </location>
</feature>
<accession>A0ABT7DWT1</accession>
<proteinExistence type="predicted"/>
<dbReference type="RefSeq" id="WP_284099924.1">
    <property type="nucleotide sequence ID" value="NZ_JARRAF010000005.1"/>
</dbReference>
<keyword evidence="3" id="KW-1185">Reference proteome</keyword>
<organism evidence="2 3">
    <name type="scientific">Parachitinimonas caeni</name>
    <dbReference type="NCBI Taxonomy" id="3031301"/>
    <lineage>
        <taxon>Bacteria</taxon>
        <taxon>Pseudomonadati</taxon>
        <taxon>Pseudomonadota</taxon>
        <taxon>Betaproteobacteria</taxon>
        <taxon>Neisseriales</taxon>
        <taxon>Chitinibacteraceae</taxon>
        <taxon>Parachitinimonas</taxon>
    </lineage>
</organism>
<feature type="chain" id="PRO_5046941784" evidence="1">
    <location>
        <begin position="28"/>
        <end position="277"/>
    </location>
</feature>
<dbReference type="Proteomes" id="UP001172778">
    <property type="component" value="Unassembled WGS sequence"/>
</dbReference>
<sequence length="277" mass="29902">MNRVRRSALTNAFLPLAAGVICLGAQAADLSACPPAGPASGIPTKARVVLLGELTGTYESPRFVLKAGCEWLKAGRPWLLTLDFPPTEQTPLDTYLASPGEPADVSRLFNNQHWLVNDGRASVAVMELIEAVRRLKRGGAAVQVLAVGGTEEESVKRIKQALQADKEVAALVVTTPPRASRKLGNGWNPKYEPVGYLLAEFKPLAYRMSYQSGFMWACQDKGCGAYYQPGGDVTEPAGQYGVLKQAQIEPFGYDGIYFIGTMTAAPPVRMRVPANFN</sequence>
<keyword evidence="1" id="KW-0732">Signal</keyword>
<name>A0ABT7DWT1_9NEIS</name>
<evidence type="ECO:0000313" key="3">
    <source>
        <dbReference type="Proteomes" id="UP001172778"/>
    </source>
</evidence>
<evidence type="ECO:0000256" key="1">
    <source>
        <dbReference type="SAM" id="SignalP"/>
    </source>
</evidence>
<dbReference type="EMBL" id="JARRAF010000005">
    <property type="protein sequence ID" value="MDK2123625.1"/>
    <property type="molecule type" value="Genomic_DNA"/>
</dbReference>
<protein>
    <submittedName>
        <fullName evidence="2">Uncharacterized protein</fullName>
    </submittedName>
</protein>
<comment type="caution">
    <text evidence="2">The sequence shown here is derived from an EMBL/GenBank/DDBJ whole genome shotgun (WGS) entry which is preliminary data.</text>
</comment>
<reference evidence="2" key="1">
    <citation type="submission" date="2023-03" db="EMBL/GenBank/DDBJ databases">
        <title>Chitinimonas shenzhenensis gen. nov., sp. nov., a novel member of family Burkholderiaceae isolated from activated sludge collected in Shen Zhen, China.</title>
        <authorList>
            <person name="Wang X."/>
        </authorList>
    </citation>
    <scope>NUCLEOTIDE SEQUENCE</scope>
    <source>
        <strain evidence="2">DQS-5</strain>
    </source>
</reference>